<feature type="compositionally biased region" description="Basic and acidic residues" evidence="1">
    <location>
        <begin position="163"/>
        <end position="175"/>
    </location>
</feature>
<feature type="region of interest" description="Disordered" evidence="1">
    <location>
        <begin position="1"/>
        <end position="23"/>
    </location>
</feature>
<evidence type="ECO:0000313" key="2">
    <source>
        <dbReference type="EMBL" id="GMF32929.1"/>
    </source>
</evidence>
<feature type="region of interest" description="Disordered" evidence="1">
    <location>
        <begin position="155"/>
        <end position="175"/>
    </location>
</feature>
<sequence length="175" mass="20167">MDKVQTFGHTGRSNSGEPSDIHKTTEWRGVIHSNEASAADDKYSSAFLPRSVNLSVNFPEILFSKADDRFLHVTHGLGDPHHVFEVNPEEDGAIWHIWGPKTQPVPCKGGGASVEVRVAKFLNVEAQKVTIVPHHCLTKMRVFWVGKRRWKQSRKRYKQLTNKRRDEQSRRQRRF</sequence>
<gene>
    <name evidence="2" type="ORF">Pfra01_000799400</name>
</gene>
<dbReference type="Proteomes" id="UP001165121">
    <property type="component" value="Unassembled WGS sequence"/>
</dbReference>
<accession>A0A9W6X7A6</accession>
<proteinExistence type="predicted"/>
<reference evidence="2" key="1">
    <citation type="submission" date="2023-04" db="EMBL/GenBank/DDBJ databases">
        <title>Phytophthora fragariaefolia NBRC 109709.</title>
        <authorList>
            <person name="Ichikawa N."/>
            <person name="Sato H."/>
            <person name="Tonouchi N."/>
        </authorList>
    </citation>
    <scope>NUCLEOTIDE SEQUENCE</scope>
    <source>
        <strain evidence="2">NBRC 109709</strain>
    </source>
</reference>
<dbReference type="AlphaFoldDB" id="A0A9W6X7A6"/>
<organism evidence="2 3">
    <name type="scientific">Phytophthora fragariaefolia</name>
    <dbReference type="NCBI Taxonomy" id="1490495"/>
    <lineage>
        <taxon>Eukaryota</taxon>
        <taxon>Sar</taxon>
        <taxon>Stramenopiles</taxon>
        <taxon>Oomycota</taxon>
        <taxon>Peronosporomycetes</taxon>
        <taxon>Peronosporales</taxon>
        <taxon>Peronosporaceae</taxon>
        <taxon>Phytophthora</taxon>
    </lineage>
</organism>
<evidence type="ECO:0000256" key="1">
    <source>
        <dbReference type="SAM" id="MobiDB-lite"/>
    </source>
</evidence>
<dbReference type="EMBL" id="BSXT01000714">
    <property type="protein sequence ID" value="GMF32929.1"/>
    <property type="molecule type" value="Genomic_DNA"/>
</dbReference>
<comment type="caution">
    <text evidence="2">The sequence shown here is derived from an EMBL/GenBank/DDBJ whole genome shotgun (WGS) entry which is preliminary data.</text>
</comment>
<name>A0A9W6X7A6_9STRA</name>
<evidence type="ECO:0000313" key="3">
    <source>
        <dbReference type="Proteomes" id="UP001165121"/>
    </source>
</evidence>
<keyword evidence="3" id="KW-1185">Reference proteome</keyword>
<protein>
    <submittedName>
        <fullName evidence="2">Unnamed protein product</fullName>
    </submittedName>
</protein>
<dbReference type="OrthoDB" id="10633195at2759"/>
<feature type="compositionally biased region" description="Polar residues" evidence="1">
    <location>
        <begin position="7"/>
        <end position="17"/>
    </location>
</feature>